<evidence type="ECO:0000256" key="1">
    <source>
        <dbReference type="SAM" id="Coils"/>
    </source>
</evidence>
<evidence type="ECO:0008006" key="3">
    <source>
        <dbReference type="Google" id="ProtNLM"/>
    </source>
</evidence>
<reference evidence="2" key="1">
    <citation type="submission" date="2015-02" db="EMBL/GenBank/DDBJ databases">
        <title>Factors That Affect the Transfer of a beta-lactam Resistance Conferring Plasmid.</title>
        <authorList>
            <person name="Nandel N."/>
        </authorList>
    </citation>
    <scope>NUCLEOTIDE SEQUENCE</scope>
    <source>
        <strain evidence="2">MG1655 YFP</strain>
        <plasmid evidence="2">ESBL242</plasmid>
    </source>
</reference>
<evidence type="ECO:0000313" key="2">
    <source>
        <dbReference type="EMBL" id="AKN41087.1"/>
    </source>
</evidence>
<geneLocation type="plasmid" evidence="2">
    <name>ESBL242</name>
</geneLocation>
<proteinExistence type="predicted"/>
<dbReference type="PATRIC" id="fig|562.10476.peg.1264"/>
<dbReference type="EMBL" id="KP792123">
    <property type="protein sequence ID" value="AKN41087.1"/>
    <property type="molecule type" value="Genomic_DNA"/>
</dbReference>
<keyword evidence="1" id="KW-0175">Coiled coil</keyword>
<feature type="coiled-coil region" evidence="1">
    <location>
        <begin position="156"/>
        <end position="183"/>
    </location>
</feature>
<protein>
    <recommendedName>
        <fullName evidence="3">Bacteriophage protein</fullName>
    </recommendedName>
</protein>
<organism evidence="2">
    <name type="scientific">Escherichia coli</name>
    <dbReference type="NCBI Taxonomy" id="562"/>
    <lineage>
        <taxon>Bacteria</taxon>
        <taxon>Pseudomonadati</taxon>
        <taxon>Pseudomonadota</taxon>
        <taxon>Gammaproteobacteria</taxon>
        <taxon>Enterobacterales</taxon>
        <taxon>Enterobacteriaceae</taxon>
        <taxon>Escherichia</taxon>
    </lineage>
</organism>
<accession>A0A141BRG3</accession>
<name>A0A141BRG3_ECOLX</name>
<dbReference type="AlphaFoldDB" id="A0A141BRG3"/>
<dbReference type="RefSeq" id="WP_001717168.1">
    <property type="nucleotide sequence ID" value="NZ_CABGZL010000016.1"/>
</dbReference>
<sequence length="234" mass="26230">MNNLQLEHFNVTGHSDFPFKFTLKGYAEDAVGQIIIDKGIVKFEGDFDESAKTFIDFVAKRWSEQWKDLEKRASEFDRFMDAMDTAKEALAAGTPLDLESLFNGEVASAMFATMFAGEFVRSGAKNYLELDYNVPAIGDFVVTIQRKEGKTPGERVAELEAVVDQRNGECDRLINELHALREERICEGSNTRNAADIYFQLVEECQIPPGGSLVDYVGHLMAEVNSSHKDGEVR</sequence>
<keyword evidence="2" id="KW-0614">Plasmid</keyword>